<reference evidence="1 2" key="1">
    <citation type="submission" date="2018-06" db="EMBL/GenBank/DDBJ databases">
        <title>Spirosoma sp. HMF3257 Genome sequencing and assembly.</title>
        <authorList>
            <person name="Kang H."/>
            <person name="Cha I."/>
            <person name="Kim H."/>
            <person name="Kang J."/>
            <person name="Joh K."/>
        </authorList>
    </citation>
    <scope>NUCLEOTIDE SEQUENCE [LARGE SCALE GENOMIC DNA]</scope>
    <source>
        <strain evidence="1 2">HMF3257</strain>
    </source>
</reference>
<name>A0A327NUC9_9BACT</name>
<evidence type="ECO:0000313" key="2">
    <source>
        <dbReference type="Proteomes" id="UP000249016"/>
    </source>
</evidence>
<dbReference type="AlphaFoldDB" id="A0A327NUC9"/>
<dbReference type="Proteomes" id="UP000249016">
    <property type="component" value="Unassembled WGS sequence"/>
</dbReference>
<sequence length="230" mass="26816">MKALALCLSIIFCGSLCNHSFGQRFIAYDKKGRLVTTDTSKGITYLGSPYLGNTVWHQGYLMYRNQRKVPAQIAYNLVTDQLFWRLDDSTEVVQALPDEFMFEGRRFIADPYKVLKLSRVTYFEVLYDGKTSLFRRWTKQLRPIDWKLYTSRVLPEDRFAAEYILTGDLYLQKEGDRPRFIIPTEYSLSRVLPNMGSELANFIASHELTDQILIETLIQYDQRHSTSLAH</sequence>
<dbReference type="EMBL" id="QLII01000001">
    <property type="protein sequence ID" value="RAI76408.1"/>
    <property type="molecule type" value="Genomic_DNA"/>
</dbReference>
<comment type="caution">
    <text evidence="1">The sequence shown here is derived from an EMBL/GenBank/DDBJ whole genome shotgun (WGS) entry which is preliminary data.</text>
</comment>
<evidence type="ECO:0000313" key="1">
    <source>
        <dbReference type="EMBL" id="RAI76408.1"/>
    </source>
</evidence>
<accession>A0A327NUC9</accession>
<organism evidence="1 2">
    <name type="scientific">Spirosoma telluris</name>
    <dbReference type="NCBI Taxonomy" id="2183553"/>
    <lineage>
        <taxon>Bacteria</taxon>
        <taxon>Pseudomonadati</taxon>
        <taxon>Bacteroidota</taxon>
        <taxon>Cytophagia</taxon>
        <taxon>Cytophagales</taxon>
        <taxon>Cytophagaceae</taxon>
        <taxon>Spirosoma</taxon>
    </lineage>
</organism>
<keyword evidence="2" id="KW-1185">Reference proteome</keyword>
<proteinExistence type="predicted"/>
<gene>
    <name evidence="1" type="ORF">HMF3257_23670</name>
</gene>
<protein>
    <submittedName>
        <fullName evidence="1">Uncharacterized protein</fullName>
    </submittedName>
</protein>